<dbReference type="OrthoDB" id="9049585at2759"/>
<dbReference type="PROSITE" id="PS50835">
    <property type="entry name" value="IG_LIKE"/>
    <property type="match status" value="1"/>
</dbReference>
<evidence type="ECO:0000256" key="8">
    <source>
        <dbReference type="SAM" id="Phobius"/>
    </source>
</evidence>
<evidence type="ECO:0000313" key="11">
    <source>
        <dbReference type="Proteomes" id="UP000288216"/>
    </source>
</evidence>
<evidence type="ECO:0000256" key="1">
    <source>
        <dbReference type="ARBA" id="ARBA00004613"/>
    </source>
</evidence>
<protein>
    <recommendedName>
        <fullName evidence="9">Ig-like domain-containing protein</fullName>
    </recommendedName>
</protein>
<evidence type="ECO:0000256" key="5">
    <source>
        <dbReference type="ARBA" id="ARBA00023157"/>
    </source>
</evidence>
<dbReference type="SMART" id="SM00407">
    <property type="entry name" value="IGc1"/>
    <property type="match status" value="1"/>
</dbReference>
<dbReference type="PANTHER" id="PTHR23411">
    <property type="entry name" value="TAPASIN"/>
    <property type="match status" value="1"/>
</dbReference>
<keyword evidence="11" id="KW-1185">Reference proteome</keyword>
<accession>A0A401NZZ8</accession>
<evidence type="ECO:0000259" key="9">
    <source>
        <dbReference type="PROSITE" id="PS50835"/>
    </source>
</evidence>
<dbReference type="InterPro" id="IPR007110">
    <property type="entry name" value="Ig-like_dom"/>
</dbReference>
<keyword evidence="8" id="KW-1133">Transmembrane helix</keyword>
<comment type="subcellular location">
    <subcellularLocation>
        <location evidence="1">Secreted</location>
    </subcellularLocation>
</comment>
<dbReference type="FunFam" id="2.60.40.10:FF:000283">
    <property type="entry name" value="Immunoglobulin kappa constant"/>
    <property type="match status" value="1"/>
</dbReference>
<evidence type="ECO:0000256" key="6">
    <source>
        <dbReference type="ARBA" id="ARBA00023180"/>
    </source>
</evidence>
<dbReference type="GO" id="GO:0005576">
    <property type="term" value="C:extracellular region"/>
    <property type="evidence" value="ECO:0007669"/>
    <property type="project" value="UniProtKB-SubCell"/>
</dbReference>
<dbReference type="EMBL" id="BFAA01005664">
    <property type="protein sequence ID" value="GCB66423.1"/>
    <property type="molecule type" value="Genomic_DNA"/>
</dbReference>
<keyword evidence="7" id="KW-1280">Immunoglobulin</keyword>
<dbReference type="InterPro" id="IPR013783">
    <property type="entry name" value="Ig-like_fold"/>
</dbReference>
<dbReference type="GO" id="GO:0019814">
    <property type="term" value="C:immunoglobulin complex"/>
    <property type="evidence" value="ECO:0007669"/>
    <property type="project" value="UniProtKB-KW"/>
</dbReference>
<evidence type="ECO:0000256" key="7">
    <source>
        <dbReference type="ARBA" id="ARBA00043265"/>
    </source>
</evidence>
<dbReference type="InterPro" id="IPR050380">
    <property type="entry name" value="Immune_Resp_Modulators"/>
</dbReference>
<sequence length="188" mass="21224">MTNIDGFDDETEVIAGTFVDGTNVNRPRRDPKITLFDPSPEEIKDKEKATVVCTVIDFYPDNIQILWFVDDNQKPDNDSNIQTDLNSIGGPESYSISSRLRFDQQTWALSQTVECKVNHYSNGSDPTTFSSKLTVNAKICGLSKEEKMQGMGTAKLTYLIVFCKSILYAIFVSIFAWKAKTSYSKRFD</sequence>
<name>A0A401NZZ8_SCYTO</name>
<dbReference type="InterPro" id="IPR003597">
    <property type="entry name" value="Ig_C1-set"/>
</dbReference>
<organism evidence="10 11">
    <name type="scientific">Scyliorhinus torazame</name>
    <name type="common">Cloudy catshark</name>
    <name type="synonym">Catulus torazame</name>
    <dbReference type="NCBI Taxonomy" id="75743"/>
    <lineage>
        <taxon>Eukaryota</taxon>
        <taxon>Metazoa</taxon>
        <taxon>Chordata</taxon>
        <taxon>Craniata</taxon>
        <taxon>Vertebrata</taxon>
        <taxon>Chondrichthyes</taxon>
        <taxon>Elasmobranchii</taxon>
        <taxon>Galeomorphii</taxon>
        <taxon>Galeoidea</taxon>
        <taxon>Carcharhiniformes</taxon>
        <taxon>Scyliorhinidae</taxon>
        <taxon>Scyliorhinus</taxon>
    </lineage>
</organism>
<evidence type="ECO:0000256" key="2">
    <source>
        <dbReference type="ARBA" id="ARBA00022525"/>
    </source>
</evidence>
<dbReference type="OMA" id="KFLYIML"/>
<keyword evidence="8" id="KW-0472">Membrane</keyword>
<evidence type="ECO:0000256" key="3">
    <source>
        <dbReference type="ARBA" id="ARBA00022859"/>
    </source>
</evidence>
<feature type="transmembrane region" description="Helical" evidence="8">
    <location>
        <begin position="156"/>
        <end position="177"/>
    </location>
</feature>
<dbReference type="STRING" id="75743.A0A401NZZ8"/>
<keyword evidence="5" id="KW-1015">Disulfide bond</keyword>
<dbReference type="Pfam" id="PF07654">
    <property type="entry name" value="C1-set"/>
    <property type="match status" value="1"/>
</dbReference>
<reference evidence="10 11" key="1">
    <citation type="journal article" date="2018" name="Nat. Ecol. Evol.">
        <title>Shark genomes provide insights into elasmobranch evolution and the origin of vertebrates.</title>
        <authorList>
            <person name="Hara Y"/>
            <person name="Yamaguchi K"/>
            <person name="Onimaru K"/>
            <person name="Kadota M"/>
            <person name="Koyanagi M"/>
            <person name="Keeley SD"/>
            <person name="Tatsumi K"/>
            <person name="Tanaka K"/>
            <person name="Motone F"/>
            <person name="Kageyama Y"/>
            <person name="Nozu R"/>
            <person name="Adachi N"/>
            <person name="Nishimura O"/>
            <person name="Nakagawa R"/>
            <person name="Tanegashima C"/>
            <person name="Kiyatake I"/>
            <person name="Matsumoto R"/>
            <person name="Murakumo K"/>
            <person name="Nishida K"/>
            <person name="Terakita A"/>
            <person name="Kuratani S"/>
            <person name="Sato K"/>
            <person name="Hyodo S Kuraku.S."/>
        </authorList>
    </citation>
    <scope>NUCLEOTIDE SEQUENCE [LARGE SCALE GENOMIC DNA]</scope>
</reference>
<evidence type="ECO:0000256" key="4">
    <source>
        <dbReference type="ARBA" id="ARBA00023130"/>
    </source>
</evidence>
<keyword evidence="2" id="KW-0964">Secreted</keyword>
<dbReference type="InterPro" id="IPR036179">
    <property type="entry name" value="Ig-like_dom_sf"/>
</dbReference>
<dbReference type="SUPFAM" id="SSF48726">
    <property type="entry name" value="Immunoglobulin"/>
    <property type="match status" value="1"/>
</dbReference>
<keyword evidence="6" id="KW-0325">Glycoprotein</keyword>
<keyword evidence="3" id="KW-0391">Immunity</keyword>
<evidence type="ECO:0000313" key="10">
    <source>
        <dbReference type="EMBL" id="GCB66423.1"/>
    </source>
</evidence>
<comment type="caution">
    <text evidence="10">The sequence shown here is derived from an EMBL/GenBank/DDBJ whole genome shotgun (WGS) entry which is preliminary data.</text>
</comment>
<feature type="domain" description="Ig-like" evidence="9">
    <location>
        <begin position="31"/>
        <end position="134"/>
    </location>
</feature>
<proteinExistence type="predicted"/>
<keyword evidence="4" id="KW-1064">Adaptive immunity</keyword>
<gene>
    <name evidence="10" type="ORF">scyTo_0012006</name>
</gene>
<dbReference type="Proteomes" id="UP000288216">
    <property type="component" value="Unassembled WGS sequence"/>
</dbReference>
<dbReference type="Gene3D" id="2.60.40.10">
    <property type="entry name" value="Immunoglobulins"/>
    <property type="match status" value="1"/>
</dbReference>
<keyword evidence="8" id="KW-0812">Transmembrane</keyword>
<dbReference type="GO" id="GO:0002250">
    <property type="term" value="P:adaptive immune response"/>
    <property type="evidence" value="ECO:0007669"/>
    <property type="project" value="UniProtKB-KW"/>
</dbReference>
<dbReference type="AlphaFoldDB" id="A0A401NZZ8"/>